<keyword evidence="3" id="KW-1185">Reference proteome</keyword>
<accession>A0ABW7HCA1</accession>
<reference evidence="2 3" key="1">
    <citation type="submission" date="2024-08" db="EMBL/GenBank/DDBJ databases">
        <authorList>
            <person name="Lu H."/>
        </authorList>
    </citation>
    <scope>NUCLEOTIDE SEQUENCE [LARGE SCALE GENOMIC DNA]</scope>
    <source>
        <strain evidence="2 3">BYS78W</strain>
    </source>
</reference>
<dbReference type="Gene3D" id="3.40.50.1820">
    <property type="entry name" value="alpha/beta hydrolase"/>
    <property type="match status" value="1"/>
</dbReference>
<evidence type="ECO:0000313" key="2">
    <source>
        <dbReference type="EMBL" id="MFG6487549.1"/>
    </source>
</evidence>
<name>A0ABW7HCA1_9BURK</name>
<dbReference type="Proteomes" id="UP001606134">
    <property type="component" value="Unassembled WGS sequence"/>
</dbReference>
<dbReference type="Pfam" id="PF12697">
    <property type="entry name" value="Abhydrolase_6"/>
    <property type="match status" value="1"/>
</dbReference>
<sequence>MAMLIASIGLIVDRVAIRDAGLHPPAVGQVAFSVAVADGVDVPVYLAGNVDGGCVILFPGQHGLAGGFEGQLAPLMASRGIATFTATYAARPDGPRLTLEQARRFALEVVRQVEQRCGRRYLVIGRSLGSMLAAYATRGHRPAALLLEGASPSLAAALRSAMTPLLGRRLASWMPLERLLTTNYNLQDALGAEPRFPVTIIQGARDVRTPASDLTEPGAVPAWVEIVPVPDADHQGTWRAFMPEYIERIAGAL</sequence>
<keyword evidence="2" id="KW-0378">Hydrolase</keyword>
<dbReference type="InterPro" id="IPR000073">
    <property type="entry name" value="AB_hydrolase_1"/>
</dbReference>
<dbReference type="RefSeq" id="WP_394410630.1">
    <property type="nucleotide sequence ID" value="NZ_JBIGIC010000005.1"/>
</dbReference>
<feature type="domain" description="AB hydrolase-1" evidence="1">
    <location>
        <begin position="56"/>
        <end position="230"/>
    </location>
</feature>
<dbReference type="GO" id="GO:0016787">
    <property type="term" value="F:hydrolase activity"/>
    <property type="evidence" value="ECO:0007669"/>
    <property type="project" value="UniProtKB-KW"/>
</dbReference>
<evidence type="ECO:0000259" key="1">
    <source>
        <dbReference type="Pfam" id="PF12697"/>
    </source>
</evidence>
<proteinExistence type="predicted"/>
<protein>
    <submittedName>
        <fullName evidence="2">Alpha/beta hydrolase</fullName>
    </submittedName>
</protein>
<gene>
    <name evidence="2" type="ORF">ACG04R_12775</name>
</gene>
<evidence type="ECO:0000313" key="3">
    <source>
        <dbReference type="Proteomes" id="UP001606134"/>
    </source>
</evidence>
<dbReference type="InterPro" id="IPR029058">
    <property type="entry name" value="AB_hydrolase_fold"/>
</dbReference>
<dbReference type="EMBL" id="JBIGIC010000005">
    <property type="protein sequence ID" value="MFG6487549.1"/>
    <property type="molecule type" value="Genomic_DNA"/>
</dbReference>
<organism evidence="2 3">
    <name type="scientific">Pelomonas candidula</name>
    <dbReference type="NCBI Taxonomy" id="3299025"/>
    <lineage>
        <taxon>Bacteria</taxon>
        <taxon>Pseudomonadati</taxon>
        <taxon>Pseudomonadota</taxon>
        <taxon>Betaproteobacteria</taxon>
        <taxon>Burkholderiales</taxon>
        <taxon>Sphaerotilaceae</taxon>
        <taxon>Roseateles</taxon>
    </lineage>
</organism>
<comment type="caution">
    <text evidence="2">The sequence shown here is derived from an EMBL/GenBank/DDBJ whole genome shotgun (WGS) entry which is preliminary data.</text>
</comment>
<dbReference type="SUPFAM" id="SSF53474">
    <property type="entry name" value="alpha/beta-Hydrolases"/>
    <property type="match status" value="1"/>
</dbReference>